<comment type="caution">
    <text evidence="2">The sequence shown here is derived from an EMBL/GenBank/DDBJ whole genome shotgun (WGS) entry which is preliminary data.</text>
</comment>
<protein>
    <submittedName>
        <fullName evidence="2">STM3941 family protein</fullName>
    </submittedName>
</protein>
<feature type="transmembrane region" description="Helical" evidence="1">
    <location>
        <begin position="43"/>
        <end position="65"/>
    </location>
</feature>
<accession>A0ABW8Z0R9</accession>
<dbReference type="EMBL" id="JBELPZ010000011">
    <property type="protein sequence ID" value="MFL9844996.1"/>
    <property type="molecule type" value="Genomic_DNA"/>
</dbReference>
<evidence type="ECO:0000313" key="3">
    <source>
        <dbReference type="Proteomes" id="UP001629156"/>
    </source>
</evidence>
<reference evidence="2 3" key="1">
    <citation type="submission" date="2024-06" db="EMBL/GenBank/DDBJ databases">
        <authorList>
            <person name="Kaempfer P."/>
            <person name="Viver T."/>
        </authorList>
    </citation>
    <scope>NUCLEOTIDE SEQUENCE [LARGE SCALE GENOMIC DNA]</scope>
    <source>
        <strain evidence="2 3">ST-119</strain>
    </source>
</reference>
<dbReference type="NCBIfam" id="NF041635">
    <property type="entry name" value="STM3941_fam"/>
    <property type="match status" value="1"/>
</dbReference>
<gene>
    <name evidence="2" type="ORF">ABS766_11255</name>
</gene>
<feature type="transmembrane region" description="Helical" evidence="1">
    <location>
        <begin position="12"/>
        <end position="31"/>
    </location>
</feature>
<dbReference type="RefSeq" id="WP_408085258.1">
    <property type="nucleotide sequence ID" value="NZ_JBELPZ010000011.1"/>
</dbReference>
<sequence length="177" mass="19868">MEKIEIPLNKSKLLFGIGGAILFVTTGIYLLNLAEEQTKFNPIVVTIVGWLAILFFGIVGIYGMIKLFDKKIGVAIDEDGILDNSNAGSVGLIKWTDITQIKTEQIKSTAFLLIFVTNPQEYINRNKGLKKKLQQANMKMYDTPIAITSNTLQCSFKDLERQVREKFAELNATQLHL</sequence>
<organism evidence="2 3">
    <name type="scientific">Flavobacterium rhizosphaerae</name>
    <dbReference type="NCBI Taxonomy" id="3163298"/>
    <lineage>
        <taxon>Bacteria</taxon>
        <taxon>Pseudomonadati</taxon>
        <taxon>Bacteroidota</taxon>
        <taxon>Flavobacteriia</taxon>
        <taxon>Flavobacteriales</taxon>
        <taxon>Flavobacteriaceae</taxon>
        <taxon>Flavobacterium</taxon>
    </lineage>
</organism>
<dbReference type="InterPro" id="IPR048136">
    <property type="entry name" value="STM3941-like"/>
</dbReference>
<keyword evidence="1" id="KW-0812">Transmembrane</keyword>
<proteinExistence type="predicted"/>
<dbReference type="Proteomes" id="UP001629156">
    <property type="component" value="Unassembled WGS sequence"/>
</dbReference>
<evidence type="ECO:0000313" key="2">
    <source>
        <dbReference type="EMBL" id="MFL9844996.1"/>
    </source>
</evidence>
<keyword evidence="3" id="KW-1185">Reference proteome</keyword>
<name>A0ABW8Z0R9_9FLAO</name>
<keyword evidence="1" id="KW-0472">Membrane</keyword>
<evidence type="ECO:0000256" key="1">
    <source>
        <dbReference type="SAM" id="Phobius"/>
    </source>
</evidence>
<keyword evidence="1" id="KW-1133">Transmembrane helix</keyword>